<proteinExistence type="predicted"/>
<evidence type="ECO:0000313" key="2">
    <source>
        <dbReference type="Proteomes" id="UP001175228"/>
    </source>
</evidence>
<reference evidence="1" key="1">
    <citation type="submission" date="2023-06" db="EMBL/GenBank/DDBJ databases">
        <authorList>
            <consortium name="Lawrence Berkeley National Laboratory"/>
            <person name="Ahrendt S."/>
            <person name="Sahu N."/>
            <person name="Indic B."/>
            <person name="Wong-Bajracharya J."/>
            <person name="Merenyi Z."/>
            <person name="Ke H.-M."/>
            <person name="Monk M."/>
            <person name="Kocsube S."/>
            <person name="Drula E."/>
            <person name="Lipzen A."/>
            <person name="Balint B."/>
            <person name="Henrissat B."/>
            <person name="Andreopoulos B."/>
            <person name="Martin F.M."/>
            <person name="Harder C.B."/>
            <person name="Rigling D."/>
            <person name="Ford K.L."/>
            <person name="Foster G.D."/>
            <person name="Pangilinan J."/>
            <person name="Papanicolaou A."/>
            <person name="Barry K."/>
            <person name="LaButti K."/>
            <person name="Viragh M."/>
            <person name="Koriabine M."/>
            <person name="Yan M."/>
            <person name="Riley R."/>
            <person name="Champramary S."/>
            <person name="Plett K.L."/>
            <person name="Tsai I.J."/>
            <person name="Slot J."/>
            <person name="Sipos G."/>
            <person name="Plett J."/>
            <person name="Nagy L.G."/>
            <person name="Grigoriev I.V."/>
        </authorList>
    </citation>
    <scope>NUCLEOTIDE SEQUENCE</scope>
    <source>
        <strain evidence="1">HWK02</strain>
    </source>
</reference>
<evidence type="ECO:0000313" key="1">
    <source>
        <dbReference type="EMBL" id="KAK0494915.1"/>
    </source>
</evidence>
<comment type="caution">
    <text evidence="1">The sequence shown here is derived from an EMBL/GenBank/DDBJ whole genome shotgun (WGS) entry which is preliminary data.</text>
</comment>
<name>A0AA39Q3G8_9AGAR</name>
<accession>A0AA39Q3G8</accession>
<sequence length="110" mass="12449">MAPALRDFVELCDCARVTAEVALMLVHSMSDVILTWEKKRWGIWGGIESETDIDWESRNYTPDRYIIAKPQIFQARDIVEAQCSMAFLKGNNGMARLEAVLRAVATTITQ</sequence>
<dbReference type="Proteomes" id="UP001175228">
    <property type="component" value="Unassembled WGS sequence"/>
</dbReference>
<gene>
    <name evidence="1" type="ORF">EDD18DRAFT_1106775</name>
</gene>
<protein>
    <submittedName>
        <fullName evidence="1">Uncharacterized protein</fullName>
    </submittedName>
</protein>
<organism evidence="1 2">
    <name type="scientific">Armillaria luteobubalina</name>
    <dbReference type="NCBI Taxonomy" id="153913"/>
    <lineage>
        <taxon>Eukaryota</taxon>
        <taxon>Fungi</taxon>
        <taxon>Dikarya</taxon>
        <taxon>Basidiomycota</taxon>
        <taxon>Agaricomycotina</taxon>
        <taxon>Agaricomycetes</taxon>
        <taxon>Agaricomycetidae</taxon>
        <taxon>Agaricales</taxon>
        <taxon>Marasmiineae</taxon>
        <taxon>Physalacriaceae</taxon>
        <taxon>Armillaria</taxon>
    </lineage>
</organism>
<dbReference type="AlphaFoldDB" id="A0AA39Q3G8"/>
<dbReference type="EMBL" id="JAUEPU010000019">
    <property type="protein sequence ID" value="KAK0494915.1"/>
    <property type="molecule type" value="Genomic_DNA"/>
</dbReference>
<keyword evidence="2" id="KW-1185">Reference proteome</keyword>